<keyword evidence="2" id="KW-1185">Reference proteome</keyword>
<reference evidence="1" key="1">
    <citation type="submission" date="2022-02" db="EMBL/GenBank/DDBJ databases">
        <authorList>
            <person name="Henning P.M."/>
            <person name="McCubbin A.G."/>
            <person name="Shore J.S."/>
        </authorList>
    </citation>
    <scope>NUCLEOTIDE SEQUENCE</scope>
    <source>
        <strain evidence="1">F60SS</strain>
        <tissue evidence="1">Leaves</tissue>
    </source>
</reference>
<organism evidence="1 2">
    <name type="scientific">Turnera subulata</name>
    <dbReference type="NCBI Taxonomy" id="218843"/>
    <lineage>
        <taxon>Eukaryota</taxon>
        <taxon>Viridiplantae</taxon>
        <taxon>Streptophyta</taxon>
        <taxon>Embryophyta</taxon>
        <taxon>Tracheophyta</taxon>
        <taxon>Spermatophyta</taxon>
        <taxon>Magnoliopsida</taxon>
        <taxon>eudicotyledons</taxon>
        <taxon>Gunneridae</taxon>
        <taxon>Pentapetalae</taxon>
        <taxon>rosids</taxon>
        <taxon>fabids</taxon>
        <taxon>Malpighiales</taxon>
        <taxon>Passifloraceae</taxon>
        <taxon>Turnera</taxon>
    </lineage>
</organism>
<dbReference type="EMBL" id="JAKUCV010007012">
    <property type="protein sequence ID" value="KAJ4825053.1"/>
    <property type="molecule type" value="Genomic_DNA"/>
</dbReference>
<reference evidence="1" key="2">
    <citation type="journal article" date="2023" name="Plants (Basel)">
        <title>Annotation of the Turnera subulata (Passifloraceae) Draft Genome Reveals the S-Locus Evolved after the Divergence of Turneroideae from Passifloroideae in a Stepwise Manner.</title>
        <authorList>
            <person name="Henning P.M."/>
            <person name="Roalson E.H."/>
            <person name="Mir W."/>
            <person name="McCubbin A.G."/>
            <person name="Shore J.S."/>
        </authorList>
    </citation>
    <scope>NUCLEOTIDE SEQUENCE</scope>
    <source>
        <strain evidence="1">F60SS</strain>
    </source>
</reference>
<dbReference type="OrthoDB" id="674980at2759"/>
<dbReference type="Proteomes" id="UP001141552">
    <property type="component" value="Unassembled WGS sequence"/>
</dbReference>
<protein>
    <submittedName>
        <fullName evidence="1">Uncharacterized protein</fullName>
    </submittedName>
</protein>
<evidence type="ECO:0000313" key="1">
    <source>
        <dbReference type="EMBL" id="KAJ4825053.1"/>
    </source>
</evidence>
<proteinExistence type="predicted"/>
<comment type="caution">
    <text evidence="1">The sequence shown here is derived from an EMBL/GenBank/DDBJ whole genome shotgun (WGS) entry which is preliminary data.</text>
</comment>
<gene>
    <name evidence="1" type="ORF">Tsubulata_009719</name>
</gene>
<dbReference type="PANTHER" id="PTHR37212">
    <property type="entry name" value="ACTIN PROTEIN 2/3 COMPLEX SUBUNIT-LIKE PROTEIN"/>
    <property type="match status" value="1"/>
</dbReference>
<dbReference type="PANTHER" id="PTHR37212:SF2">
    <property type="entry name" value="ACTIN PROTEIN 2_3 COMPLEX SUBUNIT-LIKE PROTEIN"/>
    <property type="match status" value="1"/>
</dbReference>
<name>A0A9Q0F4X7_9ROSI</name>
<evidence type="ECO:0000313" key="2">
    <source>
        <dbReference type="Proteomes" id="UP001141552"/>
    </source>
</evidence>
<accession>A0A9Q0F4X7</accession>
<dbReference type="AlphaFoldDB" id="A0A9Q0F4X7"/>
<sequence length="102" mass="12164">MKNMDGPLDFEFEDPLRPSPLPVNRRKKVIGLDDLLTDYYKEKSKVIERESKRAKSGKHFDSDEDEDDKETFLLKKIDHCHDQACQLYIWKLLSVLWFCIFL</sequence>